<dbReference type="STRING" id="1576369.SAMN05421753_11648"/>
<dbReference type="AlphaFoldDB" id="A0A1I3P6A7"/>
<evidence type="ECO:0000313" key="2">
    <source>
        <dbReference type="Proteomes" id="UP000199518"/>
    </source>
</evidence>
<evidence type="ECO:0000313" key="1">
    <source>
        <dbReference type="EMBL" id="SFJ16949.1"/>
    </source>
</evidence>
<dbReference type="RefSeq" id="WP_175517663.1">
    <property type="nucleotide sequence ID" value="NZ_FOQD01000016.1"/>
</dbReference>
<proteinExistence type="predicted"/>
<reference evidence="2" key="1">
    <citation type="submission" date="2016-10" db="EMBL/GenBank/DDBJ databases">
        <authorList>
            <person name="Varghese N."/>
            <person name="Submissions S."/>
        </authorList>
    </citation>
    <scope>NUCLEOTIDE SEQUENCE [LARGE SCALE GENOMIC DNA]</scope>
    <source>
        <strain evidence="2">DSM 26348</strain>
    </source>
</reference>
<accession>A0A1I3P6A7</accession>
<organism evidence="1 2">
    <name type="scientific">Planctomicrobium piriforme</name>
    <dbReference type="NCBI Taxonomy" id="1576369"/>
    <lineage>
        <taxon>Bacteria</taxon>
        <taxon>Pseudomonadati</taxon>
        <taxon>Planctomycetota</taxon>
        <taxon>Planctomycetia</taxon>
        <taxon>Planctomycetales</taxon>
        <taxon>Planctomycetaceae</taxon>
        <taxon>Planctomicrobium</taxon>
    </lineage>
</organism>
<dbReference type="EMBL" id="FOQD01000016">
    <property type="protein sequence ID" value="SFJ16949.1"/>
    <property type="molecule type" value="Genomic_DNA"/>
</dbReference>
<name>A0A1I3P6A7_9PLAN</name>
<protein>
    <submittedName>
        <fullName evidence="1">Uncharacterized protein</fullName>
    </submittedName>
</protein>
<gene>
    <name evidence="1" type="ORF">SAMN05421753_11648</name>
</gene>
<dbReference type="Proteomes" id="UP000199518">
    <property type="component" value="Unassembled WGS sequence"/>
</dbReference>
<keyword evidence="2" id="KW-1185">Reference proteome</keyword>
<sequence length="178" mass="20249">MDFSSYDHERRFRELWDSVQIARPVPYTLFTFGTSDLPYFLVVAGAQKTDVVQVSRGQVSITRPLLLTPYNAPPELRNFFEDEDMSGLVDMMLSRTAAFSNLRLENHQQRSELTSDSVEEVVARLNRQLDADDEDRVAILTAPHDLGPLAVLKYTTDRIIESAPGNIRDLREHGLLPE</sequence>